<evidence type="ECO:0000313" key="9">
    <source>
        <dbReference type="Proteomes" id="UP000494216"/>
    </source>
</evidence>
<protein>
    <recommendedName>
        <fullName evidence="7">EamA domain-containing protein</fullName>
    </recommendedName>
</protein>
<dbReference type="InterPro" id="IPR000620">
    <property type="entry name" value="EamA_dom"/>
</dbReference>
<dbReference type="Pfam" id="PF00892">
    <property type="entry name" value="EamA"/>
    <property type="match status" value="2"/>
</dbReference>
<dbReference type="InterPro" id="IPR050638">
    <property type="entry name" value="AA-Vitamin_Transporters"/>
</dbReference>
<feature type="domain" description="EamA" evidence="7">
    <location>
        <begin position="147"/>
        <end position="279"/>
    </location>
</feature>
<dbReference type="RefSeq" id="WP_174627638.1">
    <property type="nucleotide sequence ID" value="NZ_CADCXN010000124.1"/>
</dbReference>
<dbReference type="SUPFAM" id="SSF103481">
    <property type="entry name" value="Multidrug resistance efflux transporter EmrE"/>
    <property type="match status" value="2"/>
</dbReference>
<keyword evidence="3 6" id="KW-0812">Transmembrane</keyword>
<feature type="transmembrane region" description="Helical" evidence="6">
    <location>
        <begin position="208"/>
        <end position="231"/>
    </location>
</feature>
<feature type="transmembrane region" description="Helical" evidence="6">
    <location>
        <begin position="63"/>
        <end position="84"/>
    </location>
</feature>
<evidence type="ECO:0000256" key="5">
    <source>
        <dbReference type="ARBA" id="ARBA00023136"/>
    </source>
</evidence>
<evidence type="ECO:0000256" key="6">
    <source>
        <dbReference type="SAM" id="Phobius"/>
    </source>
</evidence>
<dbReference type="AlphaFoldDB" id="A0A8S0X3Q2"/>
<feature type="transmembrane region" description="Helical" evidence="6">
    <location>
        <begin position="30"/>
        <end position="51"/>
    </location>
</feature>
<dbReference type="PANTHER" id="PTHR32322:SF2">
    <property type="entry name" value="EAMA DOMAIN-CONTAINING PROTEIN"/>
    <property type="match status" value="1"/>
</dbReference>
<dbReference type="Proteomes" id="UP000494216">
    <property type="component" value="Unassembled WGS sequence"/>
</dbReference>
<organism evidence="8 9">
    <name type="scientific">Candidatus Methylobacter favarea</name>
    <dbReference type="NCBI Taxonomy" id="2707345"/>
    <lineage>
        <taxon>Bacteria</taxon>
        <taxon>Pseudomonadati</taxon>
        <taxon>Pseudomonadota</taxon>
        <taxon>Gammaproteobacteria</taxon>
        <taxon>Methylococcales</taxon>
        <taxon>Methylococcaceae</taxon>
        <taxon>Methylobacter</taxon>
    </lineage>
</organism>
<feature type="transmembrane region" description="Helical" evidence="6">
    <location>
        <begin position="264"/>
        <end position="284"/>
    </location>
</feature>
<evidence type="ECO:0000313" key="8">
    <source>
        <dbReference type="EMBL" id="CAA9892934.1"/>
    </source>
</evidence>
<keyword evidence="5 6" id="KW-0472">Membrane</keyword>
<accession>A0A8S0X3Q2</accession>
<feature type="transmembrane region" description="Helical" evidence="6">
    <location>
        <begin position="90"/>
        <end position="109"/>
    </location>
</feature>
<comment type="similarity">
    <text evidence="2">Belongs to the EamA transporter family.</text>
</comment>
<keyword evidence="9" id="KW-1185">Reference proteome</keyword>
<feature type="transmembrane region" description="Helical" evidence="6">
    <location>
        <begin position="240"/>
        <end position="258"/>
    </location>
</feature>
<evidence type="ECO:0000256" key="4">
    <source>
        <dbReference type="ARBA" id="ARBA00022989"/>
    </source>
</evidence>
<dbReference type="InterPro" id="IPR037185">
    <property type="entry name" value="EmrE-like"/>
</dbReference>
<reference evidence="8 9" key="1">
    <citation type="submission" date="2020-02" db="EMBL/GenBank/DDBJ databases">
        <authorList>
            <person name="Hogendoorn C."/>
        </authorList>
    </citation>
    <scope>NUCLEOTIDE SEQUENCE [LARGE SCALE GENOMIC DNA]</scope>
    <source>
        <strain evidence="8">METHB21</strain>
    </source>
</reference>
<comment type="subcellular location">
    <subcellularLocation>
        <location evidence="1">Membrane</location>
        <topology evidence="1">Multi-pass membrane protein</topology>
    </subcellularLocation>
</comment>
<comment type="caution">
    <text evidence="8">The sequence shown here is derived from an EMBL/GenBank/DDBJ whole genome shotgun (WGS) entry which is preliminary data.</text>
</comment>
<gene>
    <name evidence="8" type="ORF">METHB2_90041</name>
</gene>
<dbReference type="EMBL" id="CADCXN010000124">
    <property type="protein sequence ID" value="CAA9892934.1"/>
    <property type="molecule type" value="Genomic_DNA"/>
</dbReference>
<name>A0A8S0X3Q2_9GAMM</name>
<feature type="transmembrane region" description="Helical" evidence="6">
    <location>
        <begin position="173"/>
        <end position="196"/>
    </location>
</feature>
<evidence type="ECO:0000259" key="7">
    <source>
        <dbReference type="Pfam" id="PF00892"/>
    </source>
</evidence>
<evidence type="ECO:0000256" key="3">
    <source>
        <dbReference type="ARBA" id="ARBA00022692"/>
    </source>
</evidence>
<dbReference type="PANTHER" id="PTHR32322">
    <property type="entry name" value="INNER MEMBRANE TRANSPORTER"/>
    <property type="match status" value="1"/>
</dbReference>
<feature type="domain" description="EamA" evidence="7">
    <location>
        <begin position="4"/>
        <end position="135"/>
    </location>
</feature>
<dbReference type="GO" id="GO:0016020">
    <property type="term" value="C:membrane"/>
    <property type="evidence" value="ECO:0007669"/>
    <property type="project" value="UniProtKB-SubCell"/>
</dbReference>
<evidence type="ECO:0000256" key="2">
    <source>
        <dbReference type="ARBA" id="ARBA00007362"/>
    </source>
</evidence>
<evidence type="ECO:0000256" key="1">
    <source>
        <dbReference type="ARBA" id="ARBA00004141"/>
    </source>
</evidence>
<proteinExistence type="inferred from homology"/>
<feature type="transmembrane region" description="Helical" evidence="6">
    <location>
        <begin position="121"/>
        <end position="139"/>
    </location>
</feature>
<keyword evidence="4 6" id="KW-1133">Transmembrane helix</keyword>
<sequence>MRIALAYISVILLWATTPLAIKWSGEGSGFLFGVTGRMVIGAACILFVMGIKGQRLAWHRKAGLTYLAVAVQIYGSMLAVYWAAQFIPSGWISVIFGLTPLLTALLAAMWLGERSLKAGKLLSYVLGSSGLAIMFGSALQLGHNAVLGIIGVLTAALLQSTSAVWIKRIDAKVPALSQVGGGLTVAIPPYLLTWAIMDGHWPAVVSPLNLIAIIYLGVIATTIGFVLYYYLLTRLAATRVALITMVSPVLALIIGNAINNEPLTLKVIAGTFLILIALITHEFVDRSSAGKSGSIIKEEA</sequence>
<feature type="transmembrane region" description="Helical" evidence="6">
    <location>
        <begin position="145"/>
        <end position="166"/>
    </location>
</feature>